<gene>
    <name evidence="1" type="ORF">Q5H94_09865</name>
</gene>
<evidence type="ECO:0000313" key="1">
    <source>
        <dbReference type="EMBL" id="MDO7842634.1"/>
    </source>
</evidence>
<keyword evidence="2" id="KW-1185">Reference proteome</keyword>
<dbReference type="Proteomes" id="UP001176468">
    <property type="component" value="Unassembled WGS sequence"/>
</dbReference>
<accession>A0ABT8ZYI7</accession>
<proteinExistence type="predicted"/>
<comment type="caution">
    <text evidence="1">The sequence shown here is derived from an EMBL/GenBank/DDBJ whole genome shotgun (WGS) entry which is preliminary data.</text>
</comment>
<protein>
    <submittedName>
        <fullName evidence="1">Uncharacterized protein</fullName>
    </submittedName>
</protein>
<sequence length="135" mass="15041">MPPYLLSPAEDRGDGVIVLEVQRAIRDSEVPRLIADLTAAMVAARRNGDPYRLIFDDRLEARFSEKARRDLIDAMAAIRQPGDRTAMLVTNSMMKLRLKADMSSQGQAFISELAALTWLNAWTEHSGQQILTAAK</sequence>
<dbReference type="EMBL" id="JAUQSZ010000006">
    <property type="protein sequence ID" value="MDO7842634.1"/>
    <property type="molecule type" value="Genomic_DNA"/>
</dbReference>
<dbReference type="RefSeq" id="WP_304561096.1">
    <property type="nucleotide sequence ID" value="NZ_JAUQSZ010000006.1"/>
</dbReference>
<name>A0ABT8ZYI7_9SPHN</name>
<reference evidence="1" key="1">
    <citation type="submission" date="2023-07" db="EMBL/GenBank/DDBJ databases">
        <authorList>
            <person name="Kim M.K."/>
        </authorList>
    </citation>
    <scope>NUCLEOTIDE SEQUENCE</scope>
    <source>
        <strain evidence="1">CA1-15</strain>
    </source>
</reference>
<organism evidence="1 2">
    <name type="scientific">Sphingomonas immobilis</name>
    <dbReference type="NCBI Taxonomy" id="3063997"/>
    <lineage>
        <taxon>Bacteria</taxon>
        <taxon>Pseudomonadati</taxon>
        <taxon>Pseudomonadota</taxon>
        <taxon>Alphaproteobacteria</taxon>
        <taxon>Sphingomonadales</taxon>
        <taxon>Sphingomonadaceae</taxon>
        <taxon>Sphingomonas</taxon>
    </lineage>
</organism>
<evidence type="ECO:0000313" key="2">
    <source>
        <dbReference type="Proteomes" id="UP001176468"/>
    </source>
</evidence>